<feature type="active site" description="Tele-AMP-histidine intermediate" evidence="1">
    <location>
        <position position="103"/>
    </location>
</feature>
<evidence type="ECO:0000313" key="6">
    <source>
        <dbReference type="Proteomes" id="UP000233654"/>
    </source>
</evidence>
<dbReference type="InterPro" id="IPR036265">
    <property type="entry name" value="HIT-like_sf"/>
</dbReference>
<dbReference type="EMBL" id="PHEX01000010">
    <property type="protein sequence ID" value="PKQ28601.1"/>
    <property type="molecule type" value="Genomic_DNA"/>
</dbReference>
<proteinExistence type="predicted"/>
<dbReference type="Gene3D" id="3.30.428.10">
    <property type="entry name" value="HIT-like"/>
    <property type="match status" value="1"/>
</dbReference>
<dbReference type="PRINTS" id="PR00332">
    <property type="entry name" value="HISTRIAD"/>
</dbReference>
<dbReference type="SUPFAM" id="SSF54197">
    <property type="entry name" value="HIT-like"/>
    <property type="match status" value="1"/>
</dbReference>
<organism evidence="5 6">
    <name type="scientific">Candidatus Anoxymicrobium japonicum</name>
    <dbReference type="NCBI Taxonomy" id="2013648"/>
    <lineage>
        <taxon>Bacteria</taxon>
        <taxon>Bacillati</taxon>
        <taxon>Actinomycetota</taxon>
        <taxon>Candidatus Geothermincolia</taxon>
        <taxon>Candidatus Geothermincolales</taxon>
        <taxon>Candidatus Anoxymicrobiaceae</taxon>
        <taxon>Candidatus Anoxymicrobium</taxon>
    </lineage>
</organism>
<gene>
    <name evidence="5" type="ORF">CVT63_01775</name>
</gene>
<comment type="caution">
    <text evidence="5">The sequence shown here is derived from an EMBL/GenBank/DDBJ whole genome shotgun (WGS) entry which is preliminary data.</text>
</comment>
<feature type="domain" description="HIT" evidence="4">
    <location>
        <begin position="6"/>
        <end position="117"/>
    </location>
</feature>
<dbReference type="InterPro" id="IPR001310">
    <property type="entry name" value="Histidine_triad_HIT"/>
</dbReference>
<feature type="short sequence motif" description="Histidine triad motif" evidence="2 3">
    <location>
        <begin position="101"/>
        <end position="105"/>
    </location>
</feature>
<sequence length="117" mass="12725">MAEDCLFCRIVSKEVGSDIIDERPSAIAFRDVNPQAPVHVLVVPREHVSTVADIVSGPDSREILSDVFFLIGDIVVSEGIAQSGYRIVINVGEDAGQAIDHLHFHLFGGRFMGWPPG</sequence>
<dbReference type="InterPro" id="IPR011146">
    <property type="entry name" value="HIT-like"/>
</dbReference>
<evidence type="ECO:0000256" key="2">
    <source>
        <dbReference type="PIRSR" id="PIRSR601310-3"/>
    </source>
</evidence>
<dbReference type="PROSITE" id="PS51084">
    <property type="entry name" value="HIT_2"/>
    <property type="match status" value="1"/>
</dbReference>
<name>A0A2N3G7B2_9ACTN</name>
<protein>
    <submittedName>
        <fullName evidence="5">Histidine triad nucleotide-binding protein</fullName>
    </submittedName>
</protein>
<accession>A0A2N3G7B2</accession>
<dbReference type="PROSITE" id="PS00892">
    <property type="entry name" value="HIT_1"/>
    <property type="match status" value="1"/>
</dbReference>
<evidence type="ECO:0000259" key="4">
    <source>
        <dbReference type="PROSITE" id="PS51084"/>
    </source>
</evidence>
<evidence type="ECO:0000256" key="1">
    <source>
        <dbReference type="PIRSR" id="PIRSR601310-1"/>
    </source>
</evidence>
<evidence type="ECO:0000256" key="3">
    <source>
        <dbReference type="PROSITE-ProRule" id="PRU00464"/>
    </source>
</evidence>
<dbReference type="AlphaFoldDB" id="A0A2N3G7B2"/>
<evidence type="ECO:0000313" key="5">
    <source>
        <dbReference type="EMBL" id="PKQ28601.1"/>
    </source>
</evidence>
<dbReference type="InterPro" id="IPR019808">
    <property type="entry name" value="Histidine_triad_CS"/>
</dbReference>
<dbReference type="Proteomes" id="UP000233654">
    <property type="component" value="Unassembled WGS sequence"/>
</dbReference>
<dbReference type="Pfam" id="PF01230">
    <property type="entry name" value="HIT"/>
    <property type="match status" value="1"/>
</dbReference>
<dbReference type="GO" id="GO:0003824">
    <property type="term" value="F:catalytic activity"/>
    <property type="evidence" value="ECO:0007669"/>
    <property type="project" value="InterPro"/>
</dbReference>
<reference evidence="5 6" key="1">
    <citation type="journal article" date="2017" name="ISME J.">
        <title>Potential for microbial H2 and metal transformations associated with novel bacteria and archaea in deep terrestrial subsurface sediments.</title>
        <authorList>
            <person name="Hernsdorf A.W."/>
            <person name="Amano Y."/>
            <person name="Miyakawa K."/>
            <person name="Ise K."/>
            <person name="Suzuki Y."/>
            <person name="Anantharaman K."/>
            <person name="Probst A."/>
            <person name="Burstein D."/>
            <person name="Thomas B.C."/>
            <person name="Banfield J.F."/>
        </authorList>
    </citation>
    <scope>NUCLEOTIDE SEQUENCE [LARGE SCALE GENOMIC DNA]</scope>
    <source>
        <strain evidence="5">HGW-Actinobacteria-3</strain>
    </source>
</reference>
<dbReference type="PANTHER" id="PTHR23089">
    <property type="entry name" value="HISTIDINE TRIAD HIT PROTEIN"/>
    <property type="match status" value="1"/>
</dbReference>